<keyword evidence="1" id="KW-1003">Cell membrane</keyword>
<dbReference type="GO" id="GO:0005254">
    <property type="term" value="F:chloride channel activity"/>
    <property type="evidence" value="ECO:0007669"/>
    <property type="project" value="UniProtKB-KW"/>
</dbReference>
<evidence type="ECO:0000256" key="1">
    <source>
        <dbReference type="RuleBase" id="RU363126"/>
    </source>
</evidence>
<evidence type="ECO:0000256" key="2">
    <source>
        <dbReference type="SAM" id="MobiDB-lite"/>
    </source>
</evidence>
<dbReference type="Pfam" id="PF01062">
    <property type="entry name" value="Bestrophin"/>
    <property type="match status" value="1"/>
</dbReference>
<feature type="region of interest" description="Disordered" evidence="2">
    <location>
        <begin position="151"/>
        <end position="176"/>
    </location>
</feature>
<dbReference type="InterPro" id="IPR021134">
    <property type="entry name" value="Bestrophin-like"/>
</dbReference>
<comment type="similarity">
    <text evidence="1">Belongs to the anion channel-forming bestrophin (TC 1.A.46) family. Calcium-sensitive chloride channel subfamily.</text>
</comment>
<dbReference type="EMBL" id="OD002145">
    <property type="protein sequence ID" value="CAD7404391.1"/>
    <property type="molecule type" value="Genomic_DNA"/>
</dbReference>
<organism evidence="3">
    <name type="scientific">Timema poppense</name>
    <name type="common">Walking stick</name>
    <dbReference type="NCBI Taxonomy" id="170557"/>
    <lineage>
        <taxon>Eukaryota</taxon>
        <taxon>Metazoa</taxon>
        <taxon>Ecdysozoa</taxon>
        <taxon>Arthropoda</taxon>
        <taxon>Hexapoda</taxon>
        <taxon>Insecta</taxon>
        <taxon>Pterygota</taxon>
        <taxon>Neoptera</taxon>
        <taxon>Polyneoptera</taxon>
        <taxon>Phasmatodea</taxon>
        <taxon>Timematodea</taxon>
        <taxon>Timematoidea</taxon>
        <taxon>Timematidae</taxon>
        <taxon>Timema</taxon>
    </lineage>
</organism>
<proteinExistence type="inferred from homology"/>
<keyword evidence="1" id="KW-0868">Chloride</keyword>
<sequence length="176" mass="20135">MINKFVFSGFMTAVEIQMYQSVPSVEFNTYWIPCTWFISLLKETRKESRITDSQGLKIIMESRTFKQNYVPNRSIILNVLQVTAKKGKERGGFDAHNSLRKTIACTCDDVPFLQQDKRAWSRLRMEGIKREEIETDELLLSATRGRVAHEIGASTSISTPPSLLNGQELRHVEPPL</sequence>
<keyword evidence="1" id="KW-0472">Membrane</keyword>
<protein>
    <recommendedName>
        <fullName evidence="1">Bestrophin homolog</fullName>
    </recommendedName>
</protein>
<name>A0A7R9CXN6_TIMPO</name>
<comment type="function">
    <text evidence="1">Forms chloride channels.</text>
</comment>
<reference evidence="3" key="1">
    <citation type="submission" date="2020-11" db="EMBL/GenBank/DDBJ databases">
        <authorList>
            <person name="Tran Van P."/>
        </authorList>
    </citation>
    <scope>NUCLEOTIDE SEQUENCE</scope>
</reference>
<feature type="compositionally biased region" description="Polar residues" evidence="2">
    <location>
        <begin position="153"/>
        <end position="165"/>
    </location>
</feature>
<comment type="subcellular location">
    <subcellularLocation>
        <location evidence="1">Cell membrane</location>
        <topology evidence="1">Multi-pass membrane protein</topology>
    </subcellularLocation>
</comment>
<dbReference type="GO" id="GO:0034707">
    <property type="term" value="C:chloride channel complex"/>
    <property type="evidence" value="ECO:0007669"/>
    <property type="project" value="UniProtKB-KW"/>
</dbReference>
<gene>
    <name evidence="3" type="ORF">TPSB3V08_LOCUS4466</name>
</gene>
<evidence type="ECO:0000313" key="3">
    <source>
        <dbReference type="EMBL" id="CAD7404391.1"/>
    </source>
</evidence>
<dbReference type="GO" id="GO:0005886">
    <property type="term" value="C:plasma membrane"/>
    <property type="evidence" value="ECO:0007669"/>
    <property type="project" value="UniProtKB-SubCell"/>
</dbReference>
<keyword evidence="1" id="KW-0406">Ion transport</keyword>
<keyword evidence="1" id="KW-0813">Transport</keyword>
<accession>A0A7R9CXN6</accession>
<keyword evidence="1" id="KW-0869">Chloride channel</keyword>
<dbReference type="AlphaFoldDB" id="A0A7R9CXN6"/>
<keyword evidence="1" id="KW-0407">Ion channel</keyword>